<proteinExistence type="predicted"/>
<evidence type="ECO:0000313" key="2">
    <source>
        <dbReference type="WBParaSite" id="PEQ_0000910401-mRNA-1"/>
    </source>
</evidence>
<reference evidence="2" key="1">
    <citation type="submission" date="2022-11" db="UniProtKB">
        <authorList>
            <consortium name="WormBaseParasite"/>
        </authorList>
    </citation>
    <scope>IDENTIFICATION</scope>
</reference>
<name>A0A914RW66_PAREQ</name>
<keyword evidence="1" id="KW-1185">Reference proteome</keyword>
<dbReference type="WBParaSite" id="PEQ_0000910401-mRNA-1">
    <property type="protein sequence ID" value="PEQ_0000910401-mRNA-1"/>
    <property type="gene ID" value="PEQ_0000910401"/>
</dbReference>
<accession>A0A914RW66</accession>
<organism evidence="1 2">
    <name type="scientific">Parascaris equorum</name>
    <name type="common">Equine roundworm</name>
    <dbReference type="NCBI Taxonomy" id="6256"/>
    <lineage>
        <taxon>Eukaryota</taxon>
        <taxon>Metazoa</taxon>
        <taxon>Ecdysozoa</taxon>
        <taxon>Nematoda</taxon>
        <taxon>Chromadorea</taxon>
        <taxon>Rhabditida</taxon>
        <taxon>Spirurina</taxon>
        <taxon>Ascaridomorpha</taxon>
        <taxon>Ascaridoidea</taxon>
        <taxon>Ascarididae</taxon>
        <taxon>Parascaris</taxon>
    </lineage>
</organism>
<dbReference type="Proteomes" id="UP000887564">
    <property type="component" value="Unplaced"/>
</dbReference>
<sequence length="83" mass="9400">MGSNEGNFQGQSLSVPDYHQKPCKELGVGTWTGIRVSRINPSETKGGDLSSFHNISYRYCNFLMSFYFESSVIGRRHATEVYE</sequence>
<dbReference type="AlphaFoldDB" id="A0A914RW66"/>
<protein>
    <submittedName>
        <fullName evidence="2">Uncharacterized protein</fullName>
    </submittedName>
</protein>
<evidence type="ECO:0000313" key="1">
    <source>
        <dbReference type="Proteomes" id="UP000887564"/>
    </source>
</evidence>